<dbReference type="EMBL" id="JAUHHV010000004">
    <property type="protein sequence ID" value="KAK1428956.1"/>
    <property type="molecule type" value="Genomic_DNA"/>
</dbReference>
<organism evidence="1 2">
    <name type="scientific">Tagetes erecta</name>
    <name type="common">African marigold</name>
    <dbReference type="NCBI Taxonomy" id="13708"/>
    <lineage>
        <taxon>Eukaryota</taxon>
        <taxon>Viridiplantae</taxon>
        <taxon>Streptophyta</taxon>
        <taxon>Embryophyta</taxon>
        <taxon>Tracheophyta</taxon>
        <taxon>Spermatophyta</taxon>
        <taxon>Magnoliopsida</taxon>
        <taxon>eudicotyledons</taxon>
        <taxon>Gunneridae</taxon>
        <taxon>Pentapetalae</taxon>
        <taxon>asterids</taxon>
        <taxon>campanulids</taxon>
        <taxon>Asterales</taxon>
        <taxon>Asteraceae</taxon>
        <taxon>Asteroideae</taxon>
        <taxon>Heliantheae alliance</taxon>
        <taxon>Tageteae</taxon>
        <taxon>Tagetes</taxon>
    </lineage>
</organism>
<dbReference type="GO" id="GO:0000914">
    <property type="term" value="P:phragmoplast assembly"/>
    <property type="evidence" value="ECO:0007669"/>
    <property type="project" value="InterPro"/>
</dbReference>
<dbReference type="Proteomes" id="UP001229421">
    <property type="component" value="Unassembled WGS sequence"/>
</dbReference>
<accession>A0AAD8P1V7</accession>
<name>A0AAD8P1V7_TARER</name>
<protein>
    <submittedName>
        <fullName evidence="1">Uncharacterized protein</fullName>
    </submittedName>
</protein>
<comment type="caution">
    <text evidence="1">The sequence shown here is derived from an EMBL/GenBank/DDBJ whole genome shotgun (WGS) entry which is preliminary data.</text>
</comment>
<gene>
    <name evidence="1" type="ORF">QVD17_17797</name>
</gene>
<dbReference type="GO" id="GO:0008017">
    <property type="term" value="F:microtubule binding"/>
    <property type="evidence" value="ECO:0007669"/>
    <property type="project" value="InterPro"/>
</dbReference>
<evidence type="ECO:0000313" key="2">
    <source>
        <dbReference type="Proteomes" id="UP001229421"/>
    </source>
</evidence>
<dbReference type="InterPro" id="IPR044591">
    <property type="entry name" value="RUK"/>
</dbReference>
<sequence length="109" mass="12452">MAALGELLFYVSTQDDQVKTTYPPENKTSSGWQVPNTLISLVTSLLRKGEDIINNLCYIFRALAKPETMKFWRVYRLFAKAGSKDGDARLLCLKIWFEVVVNMLWSTKG</sequence>
<reference evidence="1" key="1">
    <citation type="journal article" date="2023" name="bioRxiv">
        <title>Improved chromosome-level genome assembly for marigold (Tagetes erecta).</title>
        <authorList>
            <person name="Jiang F."/>
            <person name="Yuan L."/>
            <person name="Wang S."/>
            <person name="Wang H."/>
            <person name="Xu D."/>
            <person name="Wang A."/>
            <person name="Fan W."/>
        </authorList>
    </citation>
    <scope>NUCLEOTIDE SEQUENCE</scope>
    <source>
        <strain evidence="1">WSJ</strain>
        <tissue evidence="1">Leaf</tissue>
    </source>
</reference>
<dbReference type="AlphaFoldDB" id="A0AAD8P1V7"/>
<proteinExistence type="predicted"/>
<dbReference type="PANTHER" id="PTHR46562:SF1">
    <property type="entry name" value="SERINE_THREONINE-PROTEIN KINASE ULK4"/>
    <property type="match status" value="1"/>
</dbReference>
<evidence type="ECO:0000313" key="1">
    <source>
        <dbReference type="EMBL" id="KAK1428956.1"/>
    </source>
</evidence>
<keyword evidence="2" id="KW-1185">Reference proteome</keyword>
<dbReference type="PANTHER" id="PTHR46562">
    <property type="entry name" value="SERINE/THREONINE-KINASE ULK4-LIKE PROTEIN-RELATED"/>
    <property type="match status" value="1"/>
</dbReference>